<evidence type="ECO:0000313" key="2">
    <source>
        <dbReference type="EMBL" id="PON80212.1"/>
    </source>
</evidence>
<organism evidence="2 3">
    <name type="scientific">Parasponia andersonii</name>
    <name type="common">Sponia andersonii</name>
    <dbReference type="NCBI Taxonomy" id="3476"/>
    <lineage>
        <taxon>Eukaryota</taxon>
        <taxon>Viridiplantae</taxon>
        <taxon>Streptophyta</taxon>
        <taxon>Embryophyta</taxon>
        <taxon>Tracheophyta</taxon>
        <taxon>Spermatophyta</taxon>
        <taxon>Magnoliopsida</taxon>
        <taxon>eudicotyledons</taxon>
        <taxon>Gunneridae</taxon>
        <taxon>Pentapetalae</taxon>
        <taxon>rosids</taxon>
        <taxon>fabids</taxon>
        <taxon>Rosales</taxon>
        <taxon>Cannabaceae</taxon>
        <taxon>Parasponia</taxon>
    </lineage>
</organism>
<evidence type="ECO:0000256" key="1">
    <source>
        <dbReference type="SAM" id="MobiDB-lite"/>
    </source>
</evidence>
<protein>
    <submittedName>
        <fullName evidence="2">Uncharacterized protein</fullName>
    </submittedName>
</protein>
<dbReference type="AlphaFoldDB" id="A0A2P5E3V4"/>
<feature type="region of interest" description="Disordered" evidence="1">
    <location>
        <begin position="40"/>
        <end position="77"/>
    </location>
</feature>
<dbReference type="Proteomes" id="UP000237105">
    <property type="component" value="Unassembled WGS sequence"/>
</dbReference>
<comment type="caution">
    <text evidence="2">The sequence shown here is derived from an EMBL/GenBank/DDBJ whole genome shotgun (WGS) entry which is preliminary data.</text>
</comment>
<feature type="region of interest" description="Disordered" evidence="1">
    <location>
        <begin position="1"/>
        <end position="20"/>
    </location>
</feature>
<sequence>SDDNLEGLFVTGGETHVVPPPEVGKLVIREALAIKVVHGEGAPSSLPGEPSAPTSSAPSSGSMAGTGSDAARSRGEIAELSGGALRLKSRLYSPPSVSTKQDR</sequence>
<accession>A0A2P5E3V4</accession>
<feature type="compositionally biased region" description="Low complexity" evidence="1">
    <location>
        <begin position="51"/>
        <end position="68"/>
    </location>
</feature>
<feature type="non-terminal residue" evidence="2">
    <location>
        <position position="1"/>
    </location>
</feature>
<reference evidence="3" key="1">
    <citation type="submission" date="2016-06" db="EMBL/GenBank/DDBJ databases">
        <title>Parallel loss of symbiosis genes in relatives of nitrogen-fixing non-legume Parasponia.</title>
        <authorList>
            <person name="Van Velzen R."/>
            <person name="Holmer R."/>
            <person name="Bu F."/>
            <person name="Rutten L."/>
            <person name="Van Zeijl A."/>
            <person name="Liu W."/>
            <person name="Santuari L."/>
            <person name="Cao Q."/>
            <person name="Sharma T."/>
            <person name="Shen D."/>
            <person name="Roswanjaya Y."/>
            <person name="Wardhani T."/>
            <person name="Kalhor M.S."/>
            <person name="Jansen J."/>
            <person name="Van den Hoogen J."/>
            <person name="Gungor B."/>
            <person name="Hartog M."/>
            <person name="Hontelez J."/>
            <person name="Verver J."/>
            <person name="Yang W.-C."/>
            <person name="Schijlen E."/>
            <person name="Repin R."/>
            <person name="Schilthuizen M."/>
            <person name="Schranz E."/>
            <person name="Heidstra R."/>
            <person name="Miyata K."/>
            <person name="Fedorova E."/>
            <person name="Kohlen W."/>
            <person name="Bisseling T."/>
            <person name="Smit S."/>
            <person name="Geurts R."/>
        </authorList>
    </citation>
    <scope>NUCLEOTIDE SEQUENCE [LARGE SCALE GENOMIC DNA]</scope>
    <source>
        <strain evidence="3">cv. WU1-14</strain>
    </source>
</reference>
<name>A0A2P5E3V4_PARAD</name>
<gene>
    <name evidence="2" type="ORF">PanWU01x14_006620</name>
</gene>
<proteinExistence type="predicted"/>
<dbReference type="EMBL" id="JXTB01000002">
    <property type="protein sequence ID" value="PON80212.1"/>
    <property type="molecule type" value="Genomic_DNA"/>
</dbReference>
<keyword evidence="3" id="KW-1185">Reference proteome</keyword>
<evidence type="ECO:0000313" key="3">
    <source>
        <dbReference type="Proteomes" id="UP000237105"/>
    </source>
</evidence>